<keyword evidence="2" id="KW-1185">Reference proteome</keyword>
<reference evidence="1" key="1">
    <citation type="submission" date="2023-04" db="EMBL/GenBank/DDBJ databases">
        <title>Phytophthora lilii NBRC 32176.</title>
        <authorList>
            <person name="Ichikawa N."/>
            <person name="Sato H."/>
            <person name="Tonouchi N."/>
        </authorList>
    </citation>
    <scope>NUCLEOTIDE SEQUENCE</scope>
    <source>
        <strain evidence="1">NBRC 32176</strain>
    </source>
</reference>
<protein>
    <submittedName>
        <fullName evidence="1">Unnamed protein product</fullName>
    </submittedName>
</protein>
<name>A0A9W6TKI8_9STRA</name>
<gene>
    <name evidence="1" type="ORF">Plil01_000508600</name>
</gene>
<evidence type="ECO:0000313" key="2">
    <source>
        <dbReference type="Proteomes" id="UP001165083"/>
    </source>
</evidence>
<dbReference type="AlphaFoldDB" id="A0A9W6TKI8"/>
<dbReference type="OrthoDB" id="341578at2759"/>
<accession>A0A9W6TKI8</accession>
<sequence>MLRKLLNNDPTTRPTADEAVQWGQMMYETSLAQKAVDLVRSPRNLDIVRAGAAAFTEAVVATTFSLKVDAAMEPCRGEGGGEHRLPNHSLLKQVCDVIAGVSNGKVEIKVRKVRVSRSRSLNWTSRLR</sequence>
<proteinExistence type="predicted"/>
<dbReference type="EMBL" id="BSXW01000213">
    <property type="protein sequence ID" value="GMF15028.1"/>
    <property type="molecule type" value="Genomic_DNA"/>
</dbReference>
<organism evidence="1 2">
    <name type="scientific">Phytophthora lilii</name>
    <dbReference type="NCBI Taxonomy" id="2077276"/>
    <lineage>
        <taxon>Eukaryota</taxon>
        <taxon>Sar</taxon>
        <taxon>Stramenopiles</taxon>
        <taxon>Oomycota</taxon>
        <taxon>Peronosporomycetes</taxon>
        <taxon>Peronosporales</taxon>
        <taxon>Peronosporaceae</taxon>
        <taxon>Phytophthora</taxon>
    </lineage>
</organism>
<comment type="caution">
    <text evidence="1">The sequence shown here is derived from an EMBL/GenBank/DDBJ whole genome shotgun (WGS) entry which is preliminary data.</text>
</comment>
<dbReference type="Proteomes" id="UP001165083">
    <property type="component" value="Unassembled WGS sequence"/>
</dbReference>
<evidence type="ECO:0000313" key="1">
    <source>
        <dbReference type="EMBL" id="GMF15028.1"/>
    </source>
</evidence>